<sequence length="161" mass="18126">MNRIYLPTESPLTVNELNIQDILKRLPHRYPFLLVDRVVEMEIGKRLRALKNVTMNEPHFQGHFPGFPVMPGVLIIEALAQAAAILAFVSEDKYGDNAAVYFAGIDKARFRRPVTPGDQLELIANVSRRRSGMWQMETAALVDGEEVASALLMATLREHVQ</sequence>
<evidence type="ECO:0000256" key="5">
    <source>
        <dbReference type="ARBA" id="ARBA00022556"/>
    </source>
</evidence>
<proteinExistence type="inferred from homology"/>
<accession>A0A2Z6IK07</accession>
<keyword evidence="3 9" id="KW-0963">Cytoplasm</keyword>
<dbReference type="Gene3D" id="3.10.129.10">
    <property type="entry name" value="Hotdog Thioesterase"/>
    <property type="match status" value="1"/>
</dbReference>
<evidence type="ECO:0000256" key="6">
    <source>
        <dbReference type="ARBA" id="ARBA00023098"/>
    </source>
</evidence>
<keyword evidence="11" id="KW-1185">Reference proteome</keyword>
<dbReference type="NCBIfam" id="TIGR01750">
    <property type="entry name" value="fabZ"/>
    <property type="match status" value="1"/>
</dbReference>
<evidence type="ECO:0000256" key="7">
    <source>
        <dbReference type="ARBA" id="ARBA00023239"/>
    </source>
</evidence>
<dbReference type="FunFam" id="3.10.129.10:FF:000001">
    <property type="entry name" value="3-hydroxyacyl-[acyl-carrier-protein] dehydratase FabZ"/>
    <property type="match status" value="1"/>
</dbReference>
<dbReference type="GO" id="GO:0019171">
    <property type="term" value="F:(3R)-hydroxyacyl-[acyl-carrier-protein] dehydratase activity"/>
    <property type="evidence" value="ECO:0007669"/>
    <property type="project" value="UniProtKB-EC"/>
</dbReference>
<keyword evidence="6 9" id="KW-0443">Lipid metabolism</keyword>
<dbReference type="EMBL" id="AP018795">
    <property type="protein sequence ID" value="BBF66060.1"/>
    <property type="molecule type" value="Genomic_DNA"/>
</dbReference>
<comment type="subcellular location">
    <subcellularLocation>
        <location evidence="1 9">Cytoplasm</location>
    </subcellularLocation>
</comment>
<dbReference type="Pfam" id="PF07977">
    <property type="entry name" value="FabA"/>
    <property type="match status" value="1"/>
</dbReference>
<evidence type="ECO:0000256" key="2">
    <source>
        <dbReference type="ARBA" id="ARBA00009174"/>
    </source>
</evidence>
<dbReference type="NCBIfam" id="NF000582">
    <property type="entry name" value="PRK00006.1"/>
    <property type="match status" value="1"/>
</dbReference>
<name>A0A2Z6IK07_ACIFI</name>
<dbReference type="HAMAP" id="MF_00406">
    <property type="entry name" value="FabZ"/>
    <property type="match status" value="1"/>
</dbReference>
<dbReference type="GO" id="GO:0009245">
    <property type="term" value="P:lipid A biosynthetic process"/>
    <property type="evidence" value="ECO:0007669"/>
    <property type="project" value="UniProtKB-UniRule"/>
</dbReference>
<keyword evidence="4 9" id="KW-0444">Lipid biosynthesis</keyword>
<comment type="similarity">
    <text evidence="2 9">Belongs to the thioester dehydratase family. FabZ subfamily.</text>
</comment>
<evidence type="ECO:0000313" key="10">
    <source>
        <dbReference type="EMBL" id="BBF66060.1"/>
    </source>
</evidence>
<dbReference type="CDD" id="cd01288">
    <property type="entry name" value="FabZ"/>
    <property type="match status" value="1"/>
</dbReference>
<evidence type="ECO:0000256" key="1">
    <source>
        <dbReference type="ARBA" id="ARBA00004496"/>
    </source>
</evidence>
<dbReference type="InterPro" id="IPR010084">
    <property type="entry name" value="FabZ"/>
</dbReference>
<dbReference type="InterPro" id="IPR013114">
    <property type="entry name" value="FabA_FabZ"/>
</dbReference>
<evidence type="ECO:0000256" key="8">
    <source>
        <dbReference type="ARBA" id="ARBA00025049"/>
    </source>
</evidence>
<dbReference type="EC" id="4.2.1.59" evidence="9"/>
<dbReference type="SUPFAM" id="SSF54637">
    <property type="entry name" value="Thioesterase/thiol ester dehydrase-isomerase"/>
    <property type="match status" value="1"/>
</dbReference>
<evidence type="ECO:0000256" key="9">
    <source>
        <dbReference type="HAMAP-Rule" id="MF_00406"/>
    </source>
</evidence>
<comment type="catalytic activity">
    <reaction evidence="9">
        <text>a (3R)-hydroxyacyl-[ACP] = a (2E)-enoyl-[ACP] + H2O</text>
        <dbReference type="Rhea" id="RHEA:13097"/>
        <dbReference type="Rhea" id="RHEA-COMP:9925"/>
        <dbReference type="Rhea" id="RHEA-COMP:9945"/>
        <dbReference type="ChEBI" id="CHEBI:15377"/>
        <dbReference type="ChEBI" id="CHEBI:78784"/>
        <dbReference type="ChEBI" id="CHEBI:78827"/>
        <dbReference type="EC" id="4.2.1.59"/>
    </reaction>
</comment>
<dbReference type="GO" id="GO:0006633">
    <property type="term" value="P:fatty acid biosynthetic process"/>
    <property type="evidence" value="ECO:0007669"/>
    <property type="project" value="UniProtKB-UniRule"/>
</dbReference>
<keyword evidence="5 9" id="KW-0441">Lipid A biosynthesis</keyword>
<dbReference type="GO" id="GO:0016020">
    <property type="term" value="C:membrane"/>
    <property type="evidence" value="ECO:0007669"/>
    <property type="project" value="GOC"/>
</dbReference>
<protein>
    <recommendedName>
        <fullName evidence="9">3-hydroxyacyl-[acyl-carrier-protein] dehydratase FabZ</fullName>
        <ecNumber evidence="9">4.2.1.59</ecNumber>
    </recommendedName>
    <alternativeName>
        <fullName evidence="9">(3R)-hydroxymyristoyl-[acyl-carrier-protein] dehydratase</fullName>
        <shortName evidence="9">(3R)-hydroxymyristoyl-ACP dehydrase</shortName>
    </alternativeName>
    <alternativeName>
        <fullName evidence="9">Beta-hydroxyacyl-ACP dehydratase</fullName>
    </alternativeName>
</protein>
<dbReference type="KEGG" id="afj:AFERRID_22780"/>
<gene>
    <name evidence="9" type="primary">fabZ</name>
    <name evidence="10" type="ORF">AFERRID_22780</name>
</gene>
<dbReference type="PANTHER" id="PTHR30272:SF1">
    <property type="entry name" value="3-HYDROXYACYL-[ACYL-CARRIER-PROTEIN] DEHYDRATASE"/>
    <property type="match status" value="1"/>
</dbReference>
<dbReference type="PANTHER" id="PTHR30272">
    <property type="entry name" value="3-HYDROXYACYL-[ACYL-CARRIER-PROTEIN] DEHYDRATASE"/>
    <property type="match status" value="1"/>
</dbReference>
<evidence type="ECO:0000256" key="3">
    <source>
        <dbReference type="ARBA" id="ARBA00022490"/>
    </source>
</evidence>
<organism evidence="10 11">
    <name type="scientific">Acidithiobacillus ferridurans</name>
    <dbReference type="NCBI Taxonomy" id="1232575"/>
    <lineage>
        <taxon>Bacteria</taxon>
        <taxon>Pseudomonadati</taxon>
        <taxon>Pseudomonadota</taxon>
        <taxon>Acidithiobacillia</taxon>
        <taxon>Acidithiobacillales</taxon>
        <taxon>Acidithiobacillaceae</taxon>
        <taxon>Acidithiobacillus</taxon>
    </lineage>
</organism>
<reference evidence="10 11" key="1">
    <citation type="journal article" date="2018" name="Microbiol. Resour. Announc.">
        <title>Complete Genome Sequence of Acidithiobacillus ferridurans JCM 18981.</title>
        <authorList>
            <person name="Miyauchi T."/>
            <person name="Kouzuma A."/>
            <person name="Abe T."/>
            <person name="Watanabe K."/>
        </authorList>
    </citation>
    <scope>NUCLEOTIDE SEQUENCE [LARGE SCALE GENOMIC DNA]</scope>
    <source>
        <strain evidence="11">ATCC 33020 / DSM 29468 / JCM 18981 / 11Fe</strain>
    </source>
</reference>
<feature type="active site" evidence="9">
    <location>
        <position position="63"/>
    </location>
</feature>
<dbReference type="Proteomes" id="UP000280188">
    <property type="component" value="Chromosome"/>
</dbReference>
<dbReference type="InterPro" id="IPR029069">
    <property type="entry name" value="HotDog_dom_sf"/>
</dbReference>
<dbReference type="GO" id="GO:0005737">
    <property type="term" value="C:cytoplasm"/>
    <property type="evidence" value="ECO:0007669"/>
    <property type="project" value="UniProtKB-SubCell"/>
</dbReference>
<comment type="function">
    <text evidence="8 9">Involved in unsaturated fatty acids biosynthesis. Catalyzes the dehydration of short chain beta-hydroxyacyl-ACPs and long chain saturated and unsaturated beta-hydroxyacyl-ACPs.</text>
</comment>
<evidence type="ECO:0000313" key="11">
    <source>
        <dbReference type="Proteomes" id="UP000280188"/>
    </source>
</evidence>
<dbReference type="AlphaFoldDB" id="A0A2Z6IK07"/>
<evidence type="ECO:0000256" key="4">
    <source>
        <dbReference type="ARBA" id="ARBA00022516"/>
    </source>
</evidence>
<keyword evidence="7 9" id="KW-0456">Lyase</keyword>